<dbReference type="GO" id="GO:0015418">
    <property type="term" value="F:ABC-type quaternary ammonium compound transporting activity"/>
    <property type="evidence" value="ECO:0007669"/>
    <property type="project" value="UniProtKB-EC"/>
</dbReference>
<evidence type="ECO:0000256" key="4">
    <source>
        <dbReference type="ARBA" id="ARBA00022741"/>
    </source>
</evidence>
<evidence type="ECO:0000256" key="8">
    <source>
        <dbReference type="ARBA" id="ARBA00023136"/>
    </source>
</evidence>
<dbReference type="InterPro" id="IPR008995">
    <property type="entry name" value="Mo/tungstate-bd_C_term_dom"/>
</dbReference>
<dbReference type="GO" id="GO:0005524">
    <property type="term" value="F:ATP binding"/>
    <property type="evidence" value="ECO:0007669"/>
    <property type="project" value="UniProtKB-KW"/>
</dbReference>
<dbReference type="SUPFAM" id="SSF50331">
    <property type="entry name" value="MOP-like"/>
    <property type="match status" value="1"/>
</dbReference>
<dbReference type="Pfam" id="PF00005">
    <property type="entry name" value="ABC_tran"/>
    <property type="match status" value="1"/>
</dbReference>
<keyword evidence="1" id="KW-0813">Transport</keyword>
<evidence type="ECO:0000256" key="3">
    <source>
        <dbReference type="ARBA" id="ARBA00022496"/>
    </source>
</evidence>
<gene>
    <name evidence="11" type="ORF">CHL78_013865</name>
</gene>
<keyword evidence="6" id="KW-0408">Iron</keyword>
<evidence type="ECO:0000256" key="6">
    <source>
        <dbReference type="ARBA" id="ARBA00023004"/>
    </source>
</evidence>
<proteinExistence type="predicted"/>
<dbReference type="CDD" id="cd03259">
    <property type="entry name" value="ABC_Carb_Solutes_like"/>
    <property type="match status" value="1"/>
</dbReference>
<dbReference type="SMART" id="SM00382">
    <property type="entry name" value="AAA"/>
    <property type="match status" value="1"/>
</dbReference>
<keyword evidence="8" id="KW-0472">Membrane</keyword>
<dbReference type="GO" id="GO:0015408">
    <property type="term" value="F:ABC-type ferric iron transporter activity"/>
    <property type="evidence" value="ECO:0007669"/>
    <property type="project" value="InterPro"/>
</dbReference>
<organism evidence="11 12">
    <name type="scientific">Romboutsia weinsteinii</name>
    <dbReference type="NCBI Taxonomy" id="2020949"/>
    <lineage>
        <taxon>Bacteria</taxon>
        <taxon>Bacillati</taxon>
        <taxon>Bacillota</taxon>
        <taxon>Clostridia</taxon>
        <taxon>Peptostreptococcales</taxon>
        <taxon>Peptostreptococcaceae</taxon>
        <taxon>Romboutsia</taxon>
    </lineage>
</organism>
<dbReference type="Proteomes" id="UP000215694">
    <property type="component" value="Unassembled WGS sequence"/>
</dbReference>
<keyword evidence="3" id="KW-0410">Iron transport</keyword>
<keyword evidence="12" id="KW-1185">Reference proteome</keyword>
<evidence type="ECO:0000256" key="9">
    <source>
        <dbReference type="ARBA" id="ARBA00066388"/>
    </source>
</evidence>
<dbReference type="InterPro" id="IPR015853">
    <property type="entry name" value="ABC_transpr_FbpC"/>
</dbReference>
<evidence type="ECO:0000256" key="2">
    <source>
        <dbReference type="ARBA" id="ARBA00022475"/>
    </source>
</evidence>
<dbReference type="AlphaFoldDB" id="A0A371J0P8"/>
<evidence type="ECO:0000256" key="1">
    <source>
        <dbReference type="ARBA" id="ARBA00022448"/>
    </source>
</evidence>
<dbReference type="EMBL" id="NOJY02000029">
    <property type="protein sequence ID" value="RDY26340.1"/>
    <property type="molecule type" value="Genomic_DNA"/>
</dbReference>
<dbReference type="PANTHER" id="PTHR42781:SF4">
    <property type="entry name" value="SPERMIDINE_PUTRESCINE IMPORT ATP-BINDING PROTEIN POTA"/>
    <property type="match status" value="1"/>
</dbReference>
<dbReference type="GO" id="GO:0016020">
    <property type="term" value="C:membrane"/>
    <property type="evidence" value="ECO:0007669"/>
    <property type="project" value="InterPro"/>
</dbReference>
<keyword evidence="2" id="KW-1003">Cell membrane</keyword>
<dbReference type="InterPro" id="IPR003439">
    <property type="entry name" value="ABC_transporter-like_ATP-bd"/>
</dbReference>
<evidence type="ECO:0000313" key="11">
    <source>
        <dbReference type="EMBL" id="RDY26340.1"/>
    </source>
</evidence>
<dbReference type="RefSeq" id="WP_094366465.1">
    <property type="nucleotide sequence ID" value="NZ_NOJY02000029.1"/>
</dbReference>
<comment type="caution">
    <text evidence="11">The sequence shown here is derived from an EMBL/GenBank/DDBJ whole genome shotgun (WGS) entry which is preliminary data.</text>
</comment>
<evidence type="ECO:0000313" key="12">
    <source>
        <dbReference type="Proteomes" id="UP000215694"/>
    </source>
</evidence>
<keyword evidence="5 11" id="KW-0067">ATP-binding</keyword>
<protein>
    <recommendedName>
        <fullName evidence="9">ABC-type quaternary amine transporter</fullName>
        <ecNumber evidence="9">7.6.2.9</ecNumber>
    </recommendedName>
</protein>
<accession>A0A371J0P8</accession>
<dbReference type="PROSITE" id="PS50893">
    <property type="entry name" value="ABC_TRANSPORTER_2"/>
    <property type="match status" value="1"/>
</dbReference>
<dbReference type="SUPFAM" id="SSF52540">
    <property type="entry name" value="P-loop containing nucleoside triphosphate hydrolases"/>
    <property type="match status" value="1"/>
</dbReference>
<keyword evidence="4" id="KW-0547">Nucleotide-binding</keyword>
<dbReference type="InterPro" id="IPR003593">
    <property type="entry name" value="AAA+_ATPase"/>
</dbReference>
<name>A0A371J0P8_9FIRM</name>
<dbReference type="InterPro" id="IPR050093">
    <property type="entry name" value="ABC_SmlMolc_Importer"/>
</dbReference>
<dbReference type="FunFam" id="3.40.50.300:FF:000425">
    <property type="entry name" value="Probable ABC transporter, ATP-binding subunit"/>
    <property type="match status" value="1"/>
</dbReference>
<evidence type="ECO:0000259" key="10">
    <source>
        <dbReference type="PROSITE" id="PS50893"/>
    </source>
</evidence>
<dbReference type="OrthoDB" id="9802264at2"/>
<dbReference type="Gene3D" id="3.40.50.300">
    <property type="entry name" value="P-loop containing nucleotide triphosphate hydrolases"/>
    <property type="match status" value="1"/>
</dbReference>
<reference evidence="11 12" key="1">
    <citation type="journal article" date="2017" name="Genome Announc.">
        <title>Draft Genome Sequence of Romboutsia weinsteinii sp. nov. Strain CCRI-19649(T) Isolated from Surface Water.</title>
        <authorList>
            <person name="Maheux A.F."/>
            <person name="Boudreau D.K."/>
            <person name="Berube E."/>
            <person name="Boissinot M."/>
            <person name="Cantin P."/>
            <person name="Raymond F."/>
            <person name="Corbeil J."/>
            <person name="Omar R.F."/>
            <person name="Bergeron M.G."/>
        </authorList>
    </citation>
    <scope>NUCLEOTIDE SEQUENCE [LARGE SCALE GENOMIC DNA]</scope>
    <source>
        <strain evidence="11 12">CCRI-19649</strain>
    </source>
</reference>
<feature type="domain" description="ABC transporter" evidence="10">
    <location>
        <begin position="4"/>
        <end position="234"/>
    </location>
</feature>
<dbReference type="EC" id="7.6.2.9" evidence="9"/>
<dbReference type="InterPro" id="IPR017871">
    <property type="entry name" value="ABC_transporter-like_CS"/>
</dbReference>
<dbReference type="InterPro" id="IPR027417">
    <property type="entry name" value="P-loop_NTPase"/>
</dbReference>
<evidence type="ECO:0000256" key="7">
    <source>
        <dbReference type="ARBA" id="ARBA00023065"/>
    </source>
</evidence>
<dbReference type="PANTHER" id="PTHR42781">
    <property type="entry name" value="SPERMIDINE/PUTRESCINE IMPORT ATP-BINDING PROTEIN POTA"/>
    <property type="match status" value="1"/>
</dbReference>
<evidence type="ECO:0000256" key="5">
    <source>
        <dbReference type="ARBA" id="ARBA00022840"/>
    </source>
</evidence>
<keyword evidence="7" id="KW-0406">Ion transport</keyword>
<sequence>MSDVKLVNVTKSFNNINVLKNINLDICEGQIISLLGPSGCGKSTTLKLISGMIDIDGGDILIDNKSVNNIATGKRDVGIVFQDYLLFPHMSVFENIEFGLKMRKVKKDVRAKKVRELIELVKLTEYENKYPSELSGGQKQRVAIARTLAVNPKILLLDEPFSNLDINLRNEMREFVSDLQKKLNITTILVTHDKEEALMMSDKIAVMLDGEIKQFDTPNNLYERPNSKAVANIFGERNYINGIIKDGKFISEIIESECKPNDKSGYVEAMIPQENIKIYPESYKKGANGIITKKKYAGEKTYYYIEVNDVVLKSSCTSNLFNKGDNVMVIVESSGIIYFNMENTYS</sequence>
<dbReference type="PROSITE" id="PS00211">
    <property type="entry name" value="ABC_TRANSPORTER_1"/>
    <property type="match status" value="1"/>
</dbReference>
<dbReference type="GO" id="GO:0016887">
    <property type="term" value="F:ATP hydrolysis activity"/>
    <property type="evidence" value="ECO:0007669"/>
    <property type="project" value="InterPro"/>
</dbReference>